<feature type="region of interest" description="Disordered" evidence="1">
    <location>
        <begin position="252"/>
        <end position="272"/>
    </location>
</feature>
<evidence type="ECO:0000259" key="2">
    <source>
        <dbReference type="SMART" id="SM00974"/>
    </source>
</evidence>
<dbReference type="EMBL" id="JAUQOO010000037">
    <property type="protein sequence ID" value="MDO7930340.1"/>
    <property type="molecule type" value="Genomic_DNA"/>
</dbReference>
<comment type="caution">
    <text evidence="3">The sequence shown here is derived from an EMBL/GenBank/DDBJ whole genome shotgun (WGS) entry which is preliminary data.</text>
</comment>
<protein>
    <submittedName>
        <fullName evidence="3">GIY-YIG nuclease family protein</fullName>
    </submittedName>
</protein>
<keyword evidence="4" id="KW-1185">Reference proteome</keyword>
<accession>A0ABT9CY34</accession>
<feature type="compositionally biased region" description="Polar residues" evidence="1">
    <location>
        <begin position="259"/>
        <end position="272"/>
    </location>
</feature>
<dbReference type="SMART" id="SM00974">
    <property type="entry name" value="T5orf172"/>
    <property type="match status" value="1"/>
</dbReference>
<evidence type="ECO:0000313" key="4">
    <source>
        <dbReference type="Proteomes" id="UP001223016"/>
    </source>
</evidence>
<dbReference type="InterPro" id="IPR018306">
    <property type="entry name" value="Phage_T5_Orf172_DNA-bd"/>
</dbReference>
<feature type="domain" description="Bacteriophage T5 Orf172 DNA-binding" evidence="2">
    <location>
        <begin position="140"/>
        <end position="215"/>
    </location>
</feature>
<gene>
    <name evidence="3" type="ORF">Q6A51_26580</name>
</gene>
<evidence type="ECO:0000256" key="1">
    <source>
        <dbReference type="SAM" id="MobiDB-lite"/>
    </source>
</evidence>
<dbReference type="Proteomes" id="UP001223016">
    <property type="component" value="Unassembled WGS sequence"/>
</dbReference>
<name>A0ABT9CY34_9PSED</name>
<reference evidence="3 4" key="1">
    <citation type="submission" date="2023-07" db="EMBL/GenBank/DDBJ databases">
        <title>Identification of four novel Pseudomonas species associated with bacterial leaf spot of cucurbits.</title>
        <authorList>
            <person name="Fullem K.R."/>
        </authorList>
    </citation>
    <scope>NUCLEOTIDE SEQUENCE [LARGE SCALE GENOMIC DNA]</scope>
    <source>
        <strain evidence="3 4">KFB 138</strain>
    </source>
</reference>
<evidence type="ECO:0000313" key="3">
    <source>
        <dbReference type="EMBL" id="MDO7930340.1"/>
    </source>
</evidence>
<proteinExistence type="predicted"/>
<organism evidence="3 4">
    <name type="scientific">Pseudomonas serbiensis</name>
    <dbReference type="NCBI Taxonomy" id="3064350"/>
    <lineage>
        <taxon>Bacteria</taxon>
        <taxon>Pseudomonadati</taxon>
        <taxon>Pseudomonadota</taxon>
        <taxon>Gammaproteobacteria</taxon>
        <taxon>Pseudomonadales</taxon>
        <taxon>Pseudomonadaceae</taxon>
        <taxon>Pseudomonas</taxon>
    </lineage>
</organism>
<dbReference type="RefSeq" id="WP_065942188.1">
    <property type="nucleotide sequence ID" value="NZ_JAUQOO010000037.1"/>
</dbReference>
<sequence length="272" mass="30209">MHGTYKPAAVRAKREGTQVANNIKTEVQESGMVEQVQKVELADLAAAFDLPATRLQRELSLLGWGMIVNEAIRLAHADDSDRNVGQRRILKSLKDLDVTPTWAHFVEAAKEFLPHLASRAPGNPTSPPDRLVGYVYVLFDGMTGLSKIGHTKTAGRRQRAQMSGHGSVLVNVINAKVADCLAAEAKCHQHFAQYRTNGEWFSVKLEDIIQYVHAELDWLEIDYENQARLAQYILHCRSGSREEAKAVLMEGRRKHTRLKPTSTTSSGIEGAS</sequence>
<dbReference type="Pfam" id="PF13455">
    <property type="entry name" value="MUG113"/>
    <property type="match status" value="1"/>
</dbReference>